<evidence type="ECO:0000256" key="4">
    <source>
        <dbReference type="ARBA" id="ARBA00022536"/>
    </source>
</evidence>
<dbReference type="InterPro" id="IPR000719">
    <property type="entry name" value="Prot_kinase_dom"/>
</dbReference>
<proteinExistence type="predicted"/>
<evidence type="ECO:0000256" key="16">
    <source>
        <dbReference type="ARBA" id="ARBA00023157"/>
    </source>
</evidence>
<gene>
    <name evidence="28" type="primary">tie1</name>
</gene>
<dbReference type="InterPro" id="IPR050122">
    <property type="entry name" value="RTK"/>
</dbReference>
<dbReference type="Gene3D" id="3.30.200.20">
    <property type="entry name" value="Phosphorylase Kinase, domain 1"/>
    <property type="match status" value="1"/>
</dbReference>
<feature type="transmembrane region" description="Helical" evidence="24">
    <location>
        <begin position="493"/>
        <end position="517"/>
    </location>
</feature>
<dbReference type="CDD" id="cd00063">
    <property type="entry name" value="FN3"/>
    <property type="match status" value="1"/>
</dbReference>
<evidence type="ECO:0000256" key="15">
    <source>
        <dbReference type="ARBA" id="ARBA00023137"/>
    </source>
</evidence>
<protein>
    <recommendedName>
        <fullName evidence="2">receptor protein-tyrosine kinase</fullName>
        <ecNumber evidence="2">2.7.10.1</ecNumber>
    </recommendedName>
</protein>
<keyword evidence="6" id="KW-0808">Transferase</keyword>
<comment type="catalytic activity">
    <reaction evidence="20">
        <text>L-tyrosyl-[protein] + ATP = O-phospho-L-tyrosyl-[protein] + ADP + H(+)</text>
        <dbReference type="Rhea" id="RHEA:10596"/>
        <dbReference type="Rhea" id="RHEA-COMP:10136"/>
        <dbReference type="Rhea" id="RHEA-COMP:20101"/>
        <dbReference type="ChEBI" id="CHEBI:15378"/>
        <dbReference type="ChEBI" id="CHEBI:30616"/>
        <dbReference type="ChEBI" id="CHEBI:46858"/>
        <dbReference type="ChEBI" id="CHEBI:61978"/>
        <dbReference type="ChEBI" id="CHEBI:456216"/>
        <dbReference type="EC" id="2.7.10.1"/>
    </reaction>
</comment>
<keyword evidence="10 23" id="KW-0547">Nucleotide-binding</keyword>
<evidence type="ECO:0000256" key="23">
    <source>
        <dbReference type="PROSITE-ProRule" id="PRU10141"/>
    </source>
</evidence>
<evidence type="ECO:0000256" key="12">
    <source>
        <dbReference type="ARBA" id="ARBA00022840"/>
    </source>
</evidence>
<dbReference type="PROSITE" id="PS00107">
    <property type="entry name" value="PROTEIN_KINASE_ATP"/>
    <property type="match status" value="1"/>
</dbReference>
<feature type="domain" description="EGF-like" evidence="26">
    <location>
        <begin position="67"/>
        <end position="98"/>
    </location>
</feature>
<evidence type="ECO:0000256" key="21">
    <source>
        <dbReference type="ARBA" id="ARBA00062347"/>
    </source>
</evidence>
<sequence>VANFVPHHLTLTVNKGETYFKLEHRMRSNLLILLHSHILCMPLKNKKPSLSISSSDCPNKKWGVNCDKDCSECLNGGVCHNIDGDCICPPGFMGTRCETACREGMFGRNCQQSCGSDLSCKGLRFCLPDPYGCSCASGWFGTRCETPCPNDMYGPDCKLSCKCQNGGVCKRFTGCTCPTGWRGQSCEKSGRFDINILELEGNLEWNLNSSPKIYCSATGNPLPSHNSIELRKLDSTVFNVTLYSTAMFKIPRLSTQQGGLWECRVSTNGGHDSRKFNVTVKEPPVPTTVPKLLEKRSKQLLVLPGETYRGDGPIIFTKILYTPENNEEPITLMNLEPSTRYRVRVQLSRPGEGGEGVPGPETVMETDCPGPSSPRNVQALPLSISAIQVKWQPPDDPNGGIIKYTIEYQPVGQGSPHPWVDTDDGVKTTKDVTALNGSTLYQFRVKAFSKVPGEWSDFVQATTQGDGEQERLENLIPTTKAVAGRPDGDSYQLLVAIVGSVTVTCVMILLALLAMYLETVVCHDILRLQGEETILQFNSGTLTLTRRPKPTPEALTYPILEWEDIKFEDVIGEGNFGQVIKAMVKKDGNKMSAAIKMLKEFASENDHRDFAGELEVLCKLGQHPNIINLIGACENRGYLYIAIEYAPYGNLLDFLRKSRVLETDPAFAKEHGTASTLTSQQLLQFAVDVATGMHYLSDKQFIHRDLAARNVLVGDNLVAKIADFGLSRGEEVYVKKTMGRLPVRWMAIESLNYSVYTTKSDVWSFGVLLWEIVSLGGTPYCGMTCAELYEKLPQGFRMEKPKNCDDEVYELMKLCWRDRPYERPPFSQISVQLSRMQEARKAYVNMALFENFTYAGIDATAEEA</sequence>
<feature type="domain" description="EGF-like" evidence="26">
    <location>
        <begin position="153"/>
        <end position="187"/>
    </location>
</feature>
<evidence type="ECO:0000256" key="5">
    <source>
        <dbReference type="ARBA" id="ARBA00022553"/>
    </source>
</evidence>
<evidence type="ECO:0000256" key="8">
    <source>
        <dbReference type="ARBA" id="ARBA00022729"/>
    </source>
</evidence>
<dbReference type="GO" id="GO:0004714">
    <property type="term" value="F:transmembrane receptor protein tyrosine kinase activity"/>
    <property type="evidence" value="ECO:0007669"/>
    <property type="project" value="UniProtKB-EC"/>
</dbReference>
<evidence type="ECO:0000259" key="27">
    <source>
        <dbReference type="PROSITE" id="PS50853"/>
    </source>
</evidence>
<reference evidence="28" key="2">
    <citation type="submission" date="2025-08" db="UniProtKB">
        <authorList>
            <consortium name="Ensembl"/>
        </authorList>
    </citation>
    <scope>IDENTIFICATION</scope>
</reference>
<dbReference type="SUPFAM" id="SSF49265">
    <property type="entry name" value="Fibronectin type III"/>
    <property type="match status" value="1"/>
</dbReference>
<keyword evidence="18" id="KW-0325">Glycoprotein</keyword>
<name>A0A674P8B3_TAKRU</name>
<keyword evidence="19" id="KW-0393">Immunoglobulin domain</keyword>
<evidence type="ECO:0000256" key="6">
    <source>
        <dbReference type="ARBA" id="ARBA00022679"/>
    </source>
</evidence>
<dbReference type="InterPro" id="IPR013783">
    <property type="entry name" value="Ig-like_fold"/>
</dbReference>
<dbReference type="SMART" id="SM00179">
    <property type="entry name" value="EGF_CA"/>
    <property type="match status" value="1"/>
</dbReference>
<dbReference type="GO" id="GO:0005524">
    <property type="term" value="F:ATP binding"/>
    <property type="evidence" value="ECO:0007669"/>
    <property type="project" value="UniProtKB-UniRule"/>
</dbReference>
<evidence type="ECO:0000256" key="2">
    <source>
        <dbReference type="ARBA" id="ARBA00011902"/>
    </source>
</evidence>
<feature type="disulfide bond" evidence="22">
    <location>
        <begin position="88"/>
        <end position="97"/>
    </location>
</feature>
<dbReference type="GO" id="GO:0005509">
    <property type="term" value="F:calcium ion binding"/>
    <property type="evidence" value="ECO:0007669"/>
    <property type="project" value="InterPro"/>
</dbReference>
<keyword evidence="12 23" id="KW-0067">ATP-binding</keyword>
<dbReference type="Gene3D" id="1.10.510.10">
    <property type="entry name" value="Transferase(Phosphotransferase) domain 1"/>
    <property type="match status" value="1"/>
</dbReference>
<evidence type="ECO:0000256" key="10">
    <source>
        <dbReference type="ARBA" id="ARBA00022741"/>
    </source>
</evidence>
<keyword evidence="4 22" id="KW-0245">EGF-like domain</keyword>
<dbReference type="GO" id="GO:0043235">
    <property type="term" value="C:receptor complex"/>
    <property type="evidence" value="ECO:0007669"/>
    <property type="project" value="TreeGrafter"/>
</dbReference>
<dbReference type="GO" id="GO:0045766">
    <property type="term" value="P:positive regulation of angiogenesis"/>
    <property type="evidence" value="ECO:0007669"/>
    <property type="project" value="TreeGrafter"/>
</dbReference>
<dbReference type="PROSITE" id="PS50026">
    <property type="entry name" value="EGF_3"/>
    <property type="match status" value="2"/>
</dbReference>
<evidence type="ECO:0000256" key="18">
    <source>
        <dbReference type="ARBA" id="ARBA00023180"/>
    </source>
</evidence>
<dbReference type="SUPFAM" id="SSF48726">
    <property type="entry name" value="Immunoglobulin"/>
    <property type="match status" value="1"/>
</dbReference>
<dbReference type="Ensembl" id="ENSTRUT00000088006.1">
    <property type="protein sequence ID" value="ENSTRUP00000081978.1"/>
    <property type="gene ID" value="ENSTRUG00000018474.3"/>
</dbReference>
<evidence type="ECO:0000256" key="19">
    <source>
        <dbReference type="ARBA" id="ARBA00023319"/>
    </source>
</evidence>
<evidence type="ECO:0000256" key="22">
    <source>
        <dbReference type="PROSITE-ProRule" id="PRU00076"/>
    </source>
</evidence>
<dbReference type="InterPro" id="IPR001881">
    <property type="entry name" value="EGF-like_Ca-bd_dom"/>
</dbReference>
<evidence type="ECO:0000256" key="1">
    <source>
        <dbReference type="ARBA" id="ARBA00004251"/>
    </source>
</evidence>
<dbReference type="PROSITE" id="PS50011">
    <property type="entry name" value="PROTEIN_KINASE_DOM"/>
    <property type="match status" value="1"/>
</dbReference>
<comment type="caution">
    <text evidence="22">Lacks conserved residue(s) required for the propagation of feature annotation.</text>
</comment>
<dbReference type="GeneTree" id="ENSGT00940000157693"/>
<dbReference type="FunFam" id="3.30.200.20:FF:000113">
    <property type="entry name" value="Putative tyrosine-protein kinase receptor Tie-1"/>
    <property type="match status" value="1"/>
</dbReference>
<dbReference type="PANTHER" id="PTHR24416:SF341">
    <property type="entry name" value="TYROSINE-PROTEIN KINASE RECEPTOR TIE-1"/>
    <property type="match status" value="1"/>
</dbReference>
<dbReference type="FunFam" id="2.170.300.10:FF:000003">
    <property type="entry name" value="tyrosine-protein kinase receptor Tie-1 isoform X1"/>
    <property type="match status" value="1"/>
</dbReference>
<dbReference type="PROSITE" id="PS00022">
    <property type="entry name" value="EGF_1"/>
    <property type="match status" value="3"/>
</dbReference>
<dbReference type="Pfam" id="PF00041">
    <property type="entry name" value="fn3"/>
    <property type="match status" value="1"/>
</dbReference>
<keyword evidence="9" id="KW-0677">Repeat</keyword>
<dbReference type="InterPro" id="IPR003961">
    <property type="entry name" value="FN3_dom"/>
</dbReference>
<dbReference type="InterPro" id="IPR000742">
    <property type="entry name" value="EGF"/>
</dbReference>
<reference evidence="28 29" key="1">
    <citation type="journal article" date="2011" name="Genome Biol. Evol.">
        <title>Integration of the genetic map and genome assembly of fugu facilitates insights into distinct features of genome evolution in teleosts and mammals.</title>
        <authorList>
            <person name="Kai W."/>
            <person name="Kikuchi K."/>
            <person name="Tohari S."/>
            <person name="Chew A.K."/>
            <person name="Tay A."/>
            <person name="Fujiwara A."/>
            <person name="Hosoya S."/>
            <person name="Suetake H."/>
            <person name="Naruse K."/>
            <person name="Brenner S."/>
            <person name="Suzuki Y."/>
            <person name="Venkatesh B."/>
        </authorList>
    </citation>
    <scope>NUCLEOTIDE SEQUENCE [LARGE SCALE GENOMIC DNA]</scope>
</reference>
<organism evidence="28 29">
    <name type="scientific">Takifugu rubripes</name>
    <name type="common">Japanese pufferfish</name>
    <name type="synonym">Fugu rubripes</name>
    <dbReference type="NCBI Taxonomy" id="31033"/>
    <lineage>
        <taxon>Eukaryota</taxon>
        <taxon>Metazoa</taxon>
        <taxon>Chordata</taxon>
        <taxon>Craniata</taxon>
        <taxon>Vertebrata</taxon>
        <taxon>Euteleostomi</taxon>
        <taxon>Actinopterygii</taxon>
        <taxon>Neopterygii</taxon>
        <taxon>Teleostei</taxon>
        <taxon>Neoteleostei</taxon>
        <taxon>Acanthomorphata</taxon>
        <taxon>Eupercaria</taxon>
        <taxon>Tetraodontiformes</taxon>
        <taxon>Tetradontoidea</taxon>
        <taxon>Tetraodontidae</taxon>
        <taxon>Takifugu</taxon>
    </lineage>
</organism>
<evidence type="ECO:0000259" key="26">
    <source>
        <dbReference type="PROSITE" id="PS50026"/>
    </source>
</evidence>
<dbReference type="Pfam" id="PF07714">
    <property type="entry name" value="PK_Tyr_Ser-Thr"/>
    <property type="match status" value="1"/>
</dbReference>
<dbReference type="InterPro" id="IPR036179">
    <property type="entry name" value="Ig-like_dom_sf"/>
</dbReference>
<dbReference type="SMART" id="SM00060">
    <property type="entry name" value="FN3"/>
    <property type="match status" value="2"/>
</dbReference>
<dbReference type="AlphaFoldDB" id="A0A674P8B3"/>
<keyword evidence="3" id="KW-1003">Cell membrane</keyword>
<keyword evidence="11" id="KW-0418">Kinase</keyword>
<dbReference type="CDD" id="cd00054">
    <property type="entry name" value="EGF_CA"/>
    <property type="match status" value="2"/>
</dbReference>
<accession>A0A674P8B3</accession>
<dbReference type="Gene3D" id="2.170.300.10">
    <property type="entry name" value="Tie2 ligand-binding domain superfamily"/>
    <property type="match status" value="1"/>
</dbReference>
<comment type="subcellular location">
    <subcellularLocation>
        <location evidence="1">Cell membrane</location>
        <topology evidence="1">Single-pass type I membrane protein</topology>
    </subcellularLocation>
</comment>
<comment type="subunit">
    <text evidence="21">Interacts with svep1.</text>
</comment>
<evidence type="ECO:0000256" key="7">
    <source>
        <dbReference type="ARBA" id="ARBA00022692"/>
    </source>
</evidence>
<dbReference type="PANTHER" id="PTHR24416">
    <property type="entry name" value="TYROSINE-PROTEIN KINASE RECEPTOR"/>
    <property type="match status" value="1"/>
</dbReference>
<dbReference type="GO" id="GO:0007169">
    <property type="term" value="P:cell surface receptor protein tyrosine kinase signaling pathway"/>
    <property type="evidence" value="ECO:0007669"/>
    <property type="project" value="TreeGrafter"/>
</dbReference>
<dbReference type="PRINTS" id="PR00109">
    <property type="entry name" value="TYRKINASE"/>
</dbReference>
<feature type="domain" description="Protein kinase" evidence="25">
    <location>
        <begin position="565"/>
        <end position="844"/>
    </location>
</feature>
<feature type="domain" description="Fibronectin type-III" evidence="27">
    <location>
        <begin position="373"/>
        <end position="466"/>
    </location>
</feature>
<dbReference type="InterPro" id="IPR008266">
    <property type="entry name" value="Tyr_kinase_AS"/>
</dbReference>
<keyword evidence="5" id="KW-0597">Phosphoprotein</keyword>
<keyword evidence="15" id="KW-0829">Tyrosine-protein kinase</keyword>
<dbReference type="InterPro" id="IPR001245">
    <property type="entry name" value="Ser-Thr/Tyr_kinase_cat_dom"/>
</dbReference>
<dbReference type="FunFam" id="1.10.510.10:FF:000123">
    <property type="entry name" value="Tyrosine-protein kinase receptor Tie-1"/>
    <property type="match status" value="1"/>
</dbReference>
<evidence type="ECO:0000256" key="14">
    <source>
        <dbReference type="ARBA" id="ARBA00023136"/>
    </source>
</evidence>
<dbReference type="InterPro" id="IPR020635">
    <property type="entry name" value="Tyr_kinase_cat_dom"/>
</dbReference>
<evidence type="ECO:0000256" key="24">
    <source>
        <dbReference type="SAM" id="Phobius"/>
    </source>
</evidence>
<keyword evidence="29" id="KW-1185">Reference proteome</keyword>
<dbReference type="SMART" id="SM00219">
    <property type="entry name" value="TyrKc"/>
    <property type="match status" value="1"/>
</dbReference>
<evidence type="ECO:0000256" key="11">
    <source>
        <dbReference type="ARBA" id="ARBA00022777"/>
    </source>
</evidence>
<dbReference type="InterPro" id="IPR011009">
    <property type="entry name" value="Kinase-like_dom_sf"/>
</dbReference>
<dbReference type="EC" id="2.7.10.1" evidence="2"/>
<dbReference type="PROSITE" id="PS01186">
    <property type="entry name" value="EGF_2"/>
    <property type="match status" value="1"/>
</dbReference>
<dbReference type="SMART" id="SM00181">
    <property type="entry name" value="EGF"/>
    <property type="match status" value="3"/>
</dbReference>
<keyword evidence="13 24" id="KW-1133">Transmembrane helix</keyword>
<evidence type="ECO:0000256" key="17">
    <source>
        <dbReference type="ARBA" id="ARBA00023170"/>
    </source>
</evidence>
<dbReference type="PROSITE" id="PS00109">
    <property type="entry name" value="PROTEIN_KINASE_TYR"/>
    <property type="match status" value="1"/>
</dbReference>
<reference evidence="28" key="3">
    <citation type="submission" date="2025-09" db="UniProtKB">
        <authorList>
            <consortium name="Ensembl"/>
        </authorList>
    </citation>
    <scope>IDENTIFICATION</scope>
</reference>
<keyword evidence="16 22" id="KW-1015">Disulfide bond</keyword>
<dbReference type="GO" id="GO:0005886">
    <property type="term" value="C:plasma membrane"/>
    <property type="evidence" value="ECO:0007669"/>
    <property type="project" value="UniProtKB-SubCell"/>
</dbReference>
<dbReference type="InterPro" id="IPR017441">
    <property type="entry name" value="Protein_kinase_ATP_BS"/>
</dbReference>
<evidence type="ECO:0000256" key="9">
    <source>
        <dbReference type="ARBA" id="ARBA00022737"/>
    </source>
</evidence>
<evidence type="ECO:0000259" key="25">
    <source>
        <dbReference type="PROSITE" id="PS50011"/>
    </source>
</evidence>
<dbReference type="Gene3D" id="2.60.40.10">
    <property type="entry name" value="Immunoglobulins"/>
    <property type="match status" value="2"/>
</dbReference>
<evidence type="ECO:0000313" key="29">
    <source>
        <dbReference type="Proteomes" id="UP000005226"/>
    </source>
</evidence>
<dbReference type="Proteomes" id="UP000005226">
    <property type="component" value="Chromosome 20"/>
</dbReference>
<dbReference type="InterPro" id="IPR036116">
    <property type="entry name" value="FN3_sf"/>
</dbReference>
<dbReference type="SUPFAM" id="SSF56112">
    <property type="entry name" value="Protein kinase-like (PK-like)"/>
    <property type="match status" value="1"/>
</dbReference>
<dbReference type="PROSITE" id="PS50853">
    <property type="entry name" value="FN3"/>
    <property type="match status" value="1"/>
</dbReference>
<keyword evidence="17" id="KW-0675">Receptor</keyword>
<evidence type="ECO:0000313" key="28">
    <source>
        <dbReference type="Ensembl" id="ENSTRUP00000081978.1"/>
    </source>
</evidence>
<evidence type="ECO:0000256" key="13">
    <source>
        <dbReference type="ARBA" id="ARBA00022989"/>
    </source>
</evidence>
<keyword evidence="14 24" id="KW-0472">Membrane</keyword>
<evidence type="ECO:0000256" key="3">
    <source>
        <dbReference type="ARBA" id="ARBA00022475"/>
    </source>
</evidence>
<keyword evidence="7 24" id="KW-0812">Transmembrane</keyword>
<keyword evidence="8" id="KW-0732">Signal</keyword>
<feature type="disulfide bond" evidence="22">
    <location>
        <begin position="177"/>
        <end position="186"/>
    </location>
</feature>
<feature type="binding site" evidence="23">
    <location>
        <position position="596"/>
    </location>
    <ligand>
        <name>ATP</name>
        <dbReference type="ChEBI" id="CHEBI:30616"/>
    </ligand>
</feature>
<evidence type="ECO:0000256" key="20">
    <source>
        <dbReference type="ARBA" id="ARBA00051243"/>
    </source>
</evidence>